<feature type="domain" description="Glycoside hydrolase family 3 N-terminal" evidence="6">
    <location>
        <begin position="29"/>
        <end position="293"/>
    </location>
</feature>
<dbReference type="Gene3D" id="3.20.20.300">
    <property type="entry name" value="Glycoside hydrolase, family 3, N-terminal domain"/>
    <property type="match status" value="1"/>
</dbReference>
<keyword evidence="4 7" id="KW-0378">Hydrolase</keyword>
<protein>
    <recommendedName>
        <fullName evidence="3">beta-N-acetylhexosaminidase</fullName>
        <ecNumber evidence="3">3.2.1.52</ecNumber>
    </recommendedName>
</protein>
<dbReference type="NCBIfam" id="NF003740">
    <property type="entry name" value="PRK05337.1"/>
    <property type="match status" value="1"/>
</dbReference>
<name>A0ABU5EGF9_9PROT</name>
<dbReference type="InterPro" id="IPR050226">
    <property type="entry name" value="NagZ_Beta-hexosaminidase"/>
</dbReference>
<dbReference type="PANTHER" id="PTHR30480:SF13">
    <property type="entry name" value="BETA-HEXOSAMINIDASE"/>
    <property type="match status" value="1"/>
</dbReference>
<dbReference type="PROSITE" id="PS00775">
    <property type="entry name" value="GLYCOSYL_HYDROL_F3"/>
    <property type="match status" value="1"/>
</dbReference>
<evidence type="ECO:0000313" key="7">
    <source>
        <dbReference type="EMBL" id="MDY0885094.1"/>
    </source>
</evidence>
<dbReference type="EC" id="3.2.1.52" evidence="3"/>
<sequence length="339" mass="36195">MTAAVIFGCAGTELTPNERDFFRETRPLGFILFARNIVGPDQLVRLTGQLRDSIDDPAAPILIDQEGGRVQRLRPPHWRAAPPAERFGQLASGDLAAGCRAVKLNHRLIAAELTALGIDVDCAPLIDIRVPGAHDVIGDRAYGGEPELVAILGRAAAEGLLEGGVMPIIKHIPGHGRSMVDSHHDLPRVAAGRAELSATDFRPFHALNDIPWAMTAHIVYEAIDADSPATLSTKVIADVIRGEIGFDGLLLTDDLSMKALNGKLGDLAQRSLTAGCDVVLHCNGDMAEMRQVAAGAAPLSPAAKARYERGQDKRERARLASASTSDMAALRDELTRLIA</sequence>
<evidence type="ECO:0000259" key="6">
    <source>
        <dbReference type="Pfam" id="PF00933"/>
    </source>
</evidence>
<dbReference type="Proteomes" id="UP001279642">
    <property type="component" value="Unassembled WGS sequence"/>
</dbReference>
<organism evidence="7 8">
    <name type="scientific">Dongia soli</name>
    <dbReference type="NCBI Taxonomy" id="600628"/>
    <lineage>
        <taxon>Bacteria</taxon>
        <taxon>Pseudomonadati</taxon>
        <taxon>Pseudomonadota</taxon>
        <taxon>Alphaproteobacteria</taxon>
        <taxon>Rhodospirillales</taxon>
        <taxon>Dongiaceae</taxon>
        <taxon>Dongia</taxon>
    </lineage>
</organism>
<comment type="similarity">
    <text evidence="2">Belongs to the glycosyl hydrolase 3 family.</text>
</comment>
<evidence type="ECO:0000256" key="4">
    <source>
        <dbReference type="ARBA" id="ARBA00022801"/>
    </source>
</evidence>
<dbReference type="InterPro" id="IPR017853">
    <property type="entry name" value="GH"/>
</dbReference>
<reference evidence="7 8" key="1">
    <citation type="journal article" date="2016" name="Antonie Van Leeuwenhoek">
        <title>Dongia soli sp. nov., isolated from soil from Dokdo, Korea.</title>
        <authorList>
            <person name="Kim D.U."/>
            <person name="Lee H."/>
            <person name="Kim H."/>
            <person name="Kim S.G."/>
            <person name="Ka J.O."/>
        </authorList>
    </citation>
    <scope>NUCLEOTIDE SEQUENCE [LARGE SCALE GENOMIC DNA]</scope>
    <source>
        <strain evidence="7 8">D78</strain>
    </source>
</reference>
<evidence type="ECO:0000256" key="1">
    <source>
        <dbReference type="ARBA" id="ARBA00001231"/>
    </source>
</evidence>
<dbReference type="Pfam" id="PF00933">
    <property type="entry name" value="Glyco_hydro_3"/>
    <property type="match status" value="1"/>
</dbReference>
<dbReference type="RefSeq" id="WP_320510163.1">
    <property type="nucleotide sequence ID" value="NZ_JAXCLW010000007.1"/>
</dbReference>
<dbReference type="InterPro" id="IPR019800">
    <property type="entry name" value="Glyco_hydro_3_AS"/>
</dbReference>
<proteinExistence type="inferred from homology"/>
<comment type="caution">
    <text evidence="7">The sequence shown here is derived from an EMBL/GenBank/DDBJ whole genome shotgun (WGS) entry which is preliminary data.</text>
</comment>
<dbReference type="InterPro" id="IPR036962">
    <property type="entry name" value="Glyco_hydro_3_N_sf"/>
</dbReference>
<evidence type="ECO:0000256" key="2">
    <source>
        <dbReference type="ARBA" id="ARBA00005336"/>
    </source>
</evidence>
<evidence type="ECO:0000256" key="3">
    <source>
        <dbReference type="ARBA" id="ARBA00012663"/>
    </source>
</evidence>
<evidence type="ECO:0000256" key="5">
    <source>
        <dbReference type="ARBA" id="ARBA00023295"/>
    </source>
</evidence>
<dbReference type="GO" id="GO:0004563">
    <property type="term" value="F:beta-N-acetylhexosaminidase activity"/>
    <property type="evidence" value="ECO:0007669"/>
    <property type="project" value="UniProtKB-EC"/>
</dbReference>
<gene>
    <name evidence="7" type="primary">nagZ</name>
    <name evidence="7" type="ORF">SMD27_19785</name>
</gene>
<keyword evidence="8" id="KW-1185">Reference proteome</keyword>
<dbReference type="PANTHER" id="PTHR30480">
    <property type="entry name" value="BETA-HEXOSAMINIDASE-RELATED"/>
    <property type="match status" value="1"/>
</dbReference>
<keyword evidence="5 7" id="KW-0326">Glycosidase</keyword>
<accession>A0ABU5EGF9</accession>
<evidence type="ECO:0000313" key="8">
    <source>
        <dbReference type="Proteomes" id="UP001279642"/>
    </source>
</evidence>
<comment type="catalytic activity">
    <reaction evidence="1">
        <text>Hydrolysis of terminal non-reducing N-acetyl-D-hexosamine residues in N-acetyl-beta-D-hexosaminides.</text>
        <dbReference type="EC" id="3.2.1.52"/>
    </reaction>
</comment>
<dbReference type="EMBL" id="JAXCLW010000007">
    <property type="protein sequence ID" value="MDY0885094.1"/>
    <property type="molecule type" value="Genomic_DNA"/>
</dbReference>
<dbReference type="SUPFAM" id="SSF51445">
    <property type="entry name" value="(Trans)glycosidases"/>
    <property type="match status" value="1"/>
</dbReference>
<dbReference type="InterPro" id="IPR001764">
    <property type="entry name" value="Glyco_hydro_3_N"/>
</dbReference>